<proteinExistence type="predicted"/>
<accession>A0AAN7ZTQ1</accession>
<gene>
    <name evidence="1" type="ORF">LTR97_006252</name>
</gene>
<evidence type="ECO:0000313" key="2">
    <source>
        <dbReference type="Proteomes" id="UP001310594"/>
    </source>
</evidence>
<dbReference type="EMBL" id="JAVRQU010000009">
    <property type="protein sequence ID" value="KAK5698606.1"/>
    <property type="molecule type" value="Genomic_DNA"/>
</dbReference>
<name>A0AAN7ZTQ1_9PEZI</name>
<reference evidence="1" key="1">
    <citation type="submission" date="2023-08" db="EMBL/GenBank/DDBJ databases">
        <title>Black Yeasts Isolated from many extreme environments.</title>
        <authorList>
            <person name="Coleine C."/>
            <person name="Stajich J.E."/>
            <person name="Selbmann L."/>
        </authorList>
    </citation>
    <scope>NUCLEOTIDE SEQUENCE</scope>
    <source>
        <strain evidence="1">CCFEE 5810</strain>
    </source>
</reference>
<dbReference type="AlphaFoldDB" id="A0AAN7ZTQ1"/>
<dbReference type="Proteomes" id="UP001310594">
    <property type="component" value="Unassembled WGS sequence"/>
</dbReference>
<evidence type="ECO:0000313" key="1">
    <source>
        <dbReference type="EMBL" id="KAK5698606.1"/>
    </source>
</evidence>
<protein>
    <submittedName>
        <fullName evidence="1">Uncharacterized protein</fullName>
    </submittedName>
</protein>
<sequence>MYRLFLKPLSSLISLQGEERRYVWMAMCKSPECFDIVQRELLPTFYEDQLEVRFELAVRTSSYTNCAEFLRRVRLHMDDRRLATLEDKYGRTALHCVAGRVWKLIFSDFPNQELREWIDLGVHVVRNGADPHKITKQDPEDHARSVLVNGPIHSFRPGIGTPLLECIDVEDWRLSSPTPLWLARTLEALQVWMEMVERGGYNLLDYGVKETAVWRQLGIGDLDLLDLLPMSGLLVAGLSCSASPQEWDLNVRREESHTLRRLHAMPGTISQISNGLPDTIAWTPTIEEDLEGPCLDGQLIVHHKGPVRGFQQIIYVLAPGTGSSTAWNPRIPGYLIHEIVDFQMPKTIIIRDFDS</sequence>
<organism evidence="1 2">
    <name type="scientific">Elasticomyces elasticus</name>
    <dbReference type="NCBI Taxonomy" id="574655"/>
    <lineage>
        <taxon>Eukaryota</taxon>
        <taxon>Fungi</taxon>
        <taxon>Dikarya</taxon>
        <taxon>Ascomycota</taxon>
        <taxon>Pezizomycotina</taxon>
        <taxon>Dothideomycetes</taxon>
        <taxon>Dothideomycetidae</taxon>
        <taxon>Mycosphaerellales</taxon>
        <taxon>Teratosphaeriaceae</taxon>
        <taxon>Elasticomyces</taxon>
    </lineage>
</organism>
<comment type="caution">
    <text evidence="1">The sequence shown here is derived from an EMBL/GenBank/DDBJ whole genome shotgun (WGS) entry which is preliminary data.</text>
</comment>